<feature type="compositionally biased region" description="Basic and acidic residues" evidence="1">
    <location>
        <begin position="838"/>
        <end position="849"/>
    </location>
</feature>
<organism evidence="4">
    <name type="scientific">Nippostrongylus brasiliensis</name>
    <name type="common">Rat hookworm</name>
    <dbReference type="NCBI Taxonomy" id="27835"/>
    <lineage>
        <taxon>Eukaryota</taxon>
        <taxon>Metazoa</taxon>
        <taxon>Ecdysozoa</taxon>
        <taxon>Nematoda</taxon>
        <taxon>Chromadorea</taxon>
        <taxon>Rhabditida</taxon>
        <taxon>Rhabditina</taxon>
        <taxon>Rhabditomorpha</taxon>
        <taxon>Strongyloidea</taxon>
        <taxon>Heligmosomidae</taxon>
        <taxon>Nippostrongylus</taxon>
    </lineage>
</organism>
<dbReference type="Gene3D" id="2.40.70.10">
    <property type="entry name" value="Acid Proteases"/>
    <property type="match status" value="1"/>
</dbReference>
<evidence type="ECO:0000256" key="1">
    <source>
        <dbReference type="SAM" id="MobiDB-lite"/>
    </source>
</evidence>
<dbReference type="PANTHER" id="PTHR47331:SF5">
    <property type="entry name" value="RIBONUCLEASE H"/>
    <property type="match status" value="1"/>
</dbReference>
<dbReference type="Proteomes" id="UP000271162">
    <property type="component" value="Unassembled WGS sequence"/>
</dbReference>
<dbReference type="AlphaFoldDB" id="A0A0N4XZ89"/>
<gene>
    <name evidence="2" type="ORF">NBR_LOCUS8470</name>
</gene>
<dbReference type="STRING" id="27835.A0A0N4XZ89"/>
<sequence length="880" mass="99718">MMEAQVSILKRKLTMYCKKLDATVATKQQENIAEGDLKSSQEAITAVETIMKKVEEVQQDYASLLDKDSQWLIKQILTKFPYQTQTKILERRCSTQEPFLMQDLLDSLEKHITCQEKIAQYTSNYGTTSSQQPTREDQSAQLTRDERPERGPPLREASPCMYCGEKHKPTSCTRYITPQQRATYLREHKLCLICASPQHSTDECHGRSCLRCQGRHHTSVCFKAQVATPADTAPVKPQRKDYAPAATAKPKAKDTDNHRQTHKSVKHLAALCQDSDMEHTSEEDVESIAEYHACSDLLGSDETYLPIGELTVHDPSTDRLRKVVALLDSGAQCSFVDQQLADEMQLPTVSTSTLRLRTFGAQQDIEVQTRRVPLKAWDNSGRPHQLQLLTHTTLTKSLQTPSLQEADLEFINENGLDVNVRRTRNVKPQIVLGSDQLWQFMHSDSTLVQLPSGLHLLPTRLGHLVTGQLLVGRQKPNTGSTDQENENGSTVVQHVKMYAISIADPNPPDKDQAAWEQFPRLNQEGQEEVRASDKKIQSYIDEEVLNNFNKTVQKRQDGYNVCLPGKDPPVELPDHKKIAAQRLTSVWTSPNEDNDLLAKYHDTFREQLELGIEEVDEEAPGEYGRCDLDPKQVALVTPNSETSPQPTTAYLDIFSDIKTSDLAGTHRIAACTRRFIHKTVVSLNKRRPSRMRLTRLFDDTIPTIPRFPTGLKIPRANRTLLKQHQLARVTTSTAQALRNLNLYDQHGLLRCRGRSGKSTLDDDALQPRYSWKMGKVEEHHHDTKGKVLRQLEQNYTKQSSLSSTTRMCNMVHVTINYPRDLGGSSKPSNVESHIVEEFRQRKKAGEHSRQGQSKKTLQRKHRQITNGNKHGSTKNNYETA</sequence>
<dbReference type="PANTHER" id="PTHR47331">
    <property type="entry name" value="PHD-TYPE DOMAIN-CONTAINING PROTEIN"/>
    <property type="match status" value="1"/>
</dbReference>
<evidence type="ECO:0000313" key="4">
    <source>
        <dbReference type="WBParaSite" id="NBR_0000846901-mRNA-1"/>
    </source>
</evidence>
<feature type="region of interest" description="Disordered" evidence="1">
    <location>
        <begin position="838"/>
        <end position="880"/>
    </location>
</feature>
<feature type="region of interest" description="Disordered" evidence="1">
    <location>
        <begin position="125"/>
        <end position="160"/>
    </location>
</feature>
<dbReference type="InterPro" id="IPR021109">
    <property type="entry name" value="Peptidase_aspartic_dom_sf"/>
</dbReference>
<evidence type="ECO:0000313" key="3">
    <source>
        <dbReference type="Proteomes" id="UP000271162"/>
    </source>
</evidence>
<feature type="region of interest" description="Disordered" evidence="1">
    <location>
        <begin position="232"/>
        <end position="260"/>
    </location>
</feature>
<proteinExistence type="predicted"/>
<evidence type="ECO:0000313" key="2">
    <source>
        <dbReference type="EMBL" id="VDL72059.1"/>
    </source>
</evidence>
<feature type="compositionally biased region" description="Basic and acidic residues" evidence="1">
    <location>
        <begin position="134"/>
        <end position="153"/>
    </location>
</feature>
<reference evidence="4" key="1">
    <citation type="submission" date="2017-02" db="UniProtKB">
        <authorList>
            <consortium name="WormBaseParasite"/>
        </authorList>
    </citation>
    <scope>IDENTIFICATION</scope>
</reference>
<dbReference type="EMBL" id="UYSL01020010">
    <property type="protein sequence ID" value="VDL72059.1"/>
    <property type="molecule type" value="Genomic_DNA"/>
</dbReference>
<protein>
    <submittedName>
        <fullName evidence="4">DUF1758 domain-containing protein</fullName>
    </submittedName>
</protein>
<reference evidence="2 3" key="2">
    <citation type="submission" date="2018-11" db="EMBL/GenBank/DDBJ databases">
        <authorList>
            <consortium name="Pathogen Informatics"/>
        </authorList>
    </citation>
    <scope>NUCLEOTIDE SEQUENCE [LARGE SCALE GENOMIC DNA]</scope>
</reference>
<accession>A0A0N4XZ89</accession>
<feature type="compositionally biased region" description="Polar residues" evidence="1">
    <location>
        <begin position="864"/>
        <end position="880"/>
    </location>
</feature>
<dbReference type="WBParaSite" id="NBR_0000846901-mRNA-1">
    <property type="protein sequence ID" value="NBR_0000846901-mRNA-1"/>
    <property type="gene ID" value="NBR_0000846901"/>
</dbReference>
<name>A0A0N4XZ89_NIPBR</name>
<keyword evidence="3" id="KW-1185">Reference proteome</keyword>